<organism evidence="9 10">
    <name type="scientific">Mycena maculata</name>
    <dbReference type="NCBI Taxonomy" id="230809"/>
    <lineage>
        <taxon>Eukaryota</taxon>
        <taxon>Fungi</taxon>
        <taxon>Dikarya</taxon>
        <taxon>Basidiomycota</taxon>
        <taxon>Agaricomycotina</taxon>
        <taxon>Agaricomycetes</taxon>
        <taxon>Agaricomycetidae</taxon>
        <taxon>Agaricales</taxon>
        <taxon>Marasmiineae</taxon>
        <taxon>Mycenaceae</taxon>
        <taxon>Mycena</taxon>
    </lineage>
</organism>
<evidence type="ECO:0000256" key="2">
    <source>
        <dbReference type="ARBA" id="ARBA00009864"/>
    </source>
</evidence>
<feature type="compositionally biased region" description="Polar residues" evidence="8">
    <location>
        <begin position="277"/>
        <end position="286"/>
    </location>
</feature>
<evidence type="ECO:0000256" key="4">
    <source>
        <dbReference type="ARBA" id="ARBA00023128"/>
    </source>
</evidence>
<keyword evidence="4" id="KW-0496">Mitochondrion</keyword>
<feature type="compositionally biased region" description="Acidic residues" evidence="8">
    <location>
        <begin position="307"/>
        <end position="326"/>
    </location>
</feature>
<comment type="similarity">
    <text evidence="2">Belongs to the mitochondrion-specific ribosomal protein mS23 family.</text>
</comment>
<protein>
    <recommendedName>
        <fullName evidence="6">Small ribosomal subunit protein mS23</fullName>
    </recommendedName>
    <alternativeName>
        <fullName evidence="7">37S ribosomal protein S25, mitochondrial</fullName>
    </alternativeName>
</protein>
<keyword evidence="10" id="KW-1185">Reference proteome</keyword>
<feature type="region of interest" description="Disordered" evidence="8">
    <location>
        <begin position="302"/>
        <end position="371"/>
    </location>
</feature>
<comment type="caution">
    <text evidence="9">The sequence shown here is derived from an EMBL/GenBank/DDBJ whole genome shotgun (WGS) entry which is preliminary data.</text>
</comment>
<dbReference type="AlphaFoldDB" id="A0AAD7IV91"/>
<dbReference type="PANTHER" id="PTHR37799">
    <property type="entry name" value="37S RIBOSOMAL PROTEIN S25, MITOCHONDRIAL"/>
    <property type="match status" value="1"/>
</dbReference>
<dbReference type="PANTHER" id="PTHR37799:SF1">
    <property type="entry name" value="SMALL RIBOSOMAL SUBUNIT PROTEIN MS23"/>
    <property type="match status" value="1"/>
</dbReference>
<accession>A0AAD7IV91</accession>
<feature type="region of interest" description="Disordered" evidence="8">
    <location>
        <begin position="258"/>
        <end position="286"/>
    </location>
</feature>
<dbReference type="Proteomes" id="UP001215280">
    <property type="component" value="Unassembled WGS sequence"/>
</dbReference>
<reference evidence="9" key="1">
    <citation type="submission" date="2023-03" db="EMBL/GenBank/DDBJ databases">
        <title>Massive genome expansion in bonnet fungi (Mycena s.s.) driven by repeated elements and novel gene families across ecological guilds.</title>
        <authorList>
            <consortium name="Lawrence Berkeley National Laboratory"/>
            <person name="Harder C.B."/>
            <person name="Miyauchi S."/>
            <person name="Viragh M."/>
            <person name="Kuo A."/>
            <person name="Thoen E."/>
            <person name="Andreopoulos B."/>
            <person name="Lu D."/>
            <person name="Skrede I."/>
            <person name="Drula E."/>
            <person name="Henrissat B."/>
            <person name="Morin E."/>
            <person name="Kohler A."/>
            <person name="Barry K."/>
            <person name="LaButti K."/>
            <person name="Morin E."/>
            <person name="Salamov A."/>
            <person name="Lipzen A."/>
            <person name="Mereny Z."/>
            <person name="Hegedus B."/>
            <person name="Baldrian P."/>
            <person name="Stursova M."/>
            <person name="Weitz H."/>
            <person name="Taylor A."/>
            <person name="Grigoriev I.V."/>
            <person name="Nagy L.G."/>
            <person name="Martin F."/>
            <person name="Kauserud H."/>
        </authorList>
    </citation>
    <scope>NUCLEOTIDE SEQUENCE</scope>
    <source>
        <strain evidence="9">CBHHK188m</strain>
    </source>
</reference>
<dbReference type="GO" id="GO:0003735">
    <property type="term" value="F:structural constituent of ribosome"/>
    <property type="evidence" value="ECO:0007669"/>
    <property type="project" value="InterPro"/>
</dbReference>
<comment type="subcellular location">
    <subcellularLocation>
        <location evidence="1">Mitochondrion</location>
    </subcellularLocation>
</comment>
<dbReference type="InterPro" id="IPR016939">
    <property type="entry name" value="Ribosomal_mS23_fun"/>
</dbReference>
<evidence type="ECO:0000256" key="5">
    <source>
        <dbReference type="ARBA" id="ARBA00023274"/>
    </source>
</evidence>
<keyword evidence="5" id="KW-0687">Ribonucleoprotein</keyword>
<name>A0AAD7IV91_9AGAR</name>
<evidence type="ECO:0000256" key="8">
    <source>
        <dbReference type="SAM" id="MobiDB-lite"/>
    </source>
</evidence>
<sequence length="371" mass="42723">MGRRIASQVHHQVSRLMRNNLVITREPKWYQPVLNFPPLPLPPKAPPQRTEYDTKMKPIESGPQQKLRRPKNRPLPIHYIEDDIRRRFYSDHPFEAFRPTTLVEKGDIQLHEVNGEGWTRLRQRGRNPTVEDAIQFTLNLHQEHKIPLSQAYAKAVAQFRSLRSERHIATTFAVMEAEHLGATFARGEIEHAFEKEKRALATWEKLTDMDEGSLVARKRWKMIADPHEGESNWSRGVEYVKLWQRGIRVNYSPALTKGVDEDLEEEPDRVDDPLHYDSQSSRDTSDILTTEEFDALVEEHILGPGVEDYEEEGEEEEGGEEGEEDGESKAVAVEDEGLFEEDYELPTAEDEGVAEEEGPLDGSDFVDFTKK</sequence>
<evidence type="ECO:0000313" key="9">
    <source>
        <dbReference type="EMBL" id="KAJ7751236.1"/>
    </source>
</evidence>
<evidence type="ECO:0000256" key="7">
    <source>
        <dbReference type="ARBA" id="ARBA00035421"/>
    </source>
</evidence>
<dbReference type="EMBL" id="JARJLG010000079">
    <property type="protein sequence ID" value="KAJ7751236.1"/>
    <property type="molecule type" value="Genomic_DNA"/>
</dbReference>
<feature type="region of interest" description="Disordered" evidence="8">
    <location>
        <begin position="40"/>
        <end position="70"/>
    </location>
</feature>
<keyword evidence="3 9" id="KW-0689">Ribosomal protein</keyword>
<proteinExistence type="inferred from homology"/>
<evidence type="ECO:0000313" key="10">
    <source>
        <dbReference type="Proteomes" id="UP001215280"/>
    </source>
</evidence>
<dbReference type="GO" id="GO:0005763">
    <property type="term" value="C:mitochondrial small ribosomal subunit"/>
    <property type="evidence" value="ECO:0007669"/>
    <property type="project" value="InterPro"/>
</dbReference>
<gene>
    <name evidence="9" type="ORF">DFH07DRAFT_745809</name>
</gene>
<evidence type="ECO:0000256" key="3">
    <source>
        <dbReference type="ARBA" id="ARBA00022980"/>
    </source>
</evidence>
<feature type="compositionally biased region" description="Acidic residues" evidence="8">
    <location>
        <begin position="333"/>
        <end position="359"/>
    </location>
</feature>
<evidence type="ECO:0000256" key="6">
    <source>
        <dbReference type="ARBA" id="ARBA00035137"/>
    </source>
</evidence>
<dbReference type="Pfam" id="PF13741">
    <property type="entry name" value="MRP-S25"/>
    <property type="match status" value="1"/>
</dbReference>
<evidence type="ECO:0000256" key="1">
    <source>
        <dbReference type="ARBA" id="ARBA00004173"/>
    </source>
</evidence>